<dbReference type="Proteomes" id="UP000001887">
    <property type="component" value="Chromosome"/>
</dbReference>
<dbReference type="Gene3D" id="3.40.50.1820">
    <property type="entry name" value="alpha/beta hydrolase"/>
    <property type="match status" value="1"/>
</dbReference>
<dbReference type="ESTHER" id="pirsd-d2r4c3">
    <property type="family name" value="A85-Feruloyl-Esterase"/>
</dbReference>
<feature type="chain" id="PRO_5003036194" evidence="1">
    <location>
        <begin position="26"/>
        <end position="290"/>
    </location>
</feature>
<dbReference type="AlphaFoldDB" id="D2R4C3"/>
<dbReference type="GO" id="GO:0016747">
    <property type="term" value="F:acyltransferase activity, transferring groups other than amino-acyl groups"/>
    <property type="evidence" value="ECO:0007669"/>
    <property type="project" value="TreeGrafter"/>
</dbReference>
<dbReference type="eggNOG" id="COG2382">
    <property type="taxonomic scope" value="Bacteria"/>
</dbReference>
<dbReference type="HOGENOM" id="CLU_037618_2_0_0"/>
<dbReference type="InterPro" id="IPR000801">
    <property type="entry name" value="Esterase-like"/>
</dbReference>
<protein>
    <submittedName>
        <fullName evidence="2">Putative esterase</fullName>
    </submittedName>
</protein>
<dbReference type="PANTHER" id="PTHR48098:SF1">
    <property type="entry name" value="DIACYLGLYCEROL ACYLTRANSFERASE_MYCOLYLTRANSFERASE AG85A"/>
    <property type="match status" value="1"/>
</dbReference>
<dbReference type="InterPro" id="IPR029058">
    <property type="entry name" value="AB_hydrolase_fold"/>
</dbReference>
<dbReference type="EMBL" id="CP001848">
    <property type="protein sequence ID" value="ADB15271.1"/>
    <property type="molecule type" value="Genomic_DNA"/>
</dbReference>
<proteinExistence type="predicted"/>
<evidence type="ECO:0000313" key="3">
    <source>
        <dbReference type="Proteomes" id="UP000001887"/>
    </source>
</evidence>
<dbReference type="SUPFAM" id="SSF53474">
    <property type="entry name" value="alpha/beta-Hydrolases"/>
    <property type="match status" value="1"/>
</dbReference>
<sequence length="290" mass="32282" precursor="true">MHLQQRLFCVSALVAILSMTTSVQGVEPQFAAPPEGYDVRREGIERGKIELVEYASSTVGIDRKARVYTPPGYSAEIKYPVLYLLHGIGGDENEWTRHGAPDVILDNLYADKKLVPMIVVLPNGRASKELTARDPIPRQSPAFAMFEKELLVDLIPFIEKQYSVKSDRESRALAGLSMGGGQSLNFGLGNLDTFAWVGGFSSAPNTKRPEELIKDPAAAAKQLRLLYVACGDKDGLFRISENVHKMLEEKKIPHRYNVIADGKHDFKVWKSDLYQFAQLIFREPASSTAE</sequence>
<keyword evidence="3" id="KW-1185">Reference proteome</keyword>
<keyword evidence="1" id="KW-0732">Signal</keyword>
<organism evidence="2 3">
    <name type="scientific">Pirellula staleyi (strain ATCC 27377 / DSM 6068 / ICPB 4128)</name>
    <name type="common">Pirella staleyi</name>
    <dbReference type="NCBI Taxonomy" id="530564"/>
    <lineage>
        <taxon>Bacteria</taxon>
        <taxon>Pseudomonadati</taxon>
        <taxon>Planctomycetota</taxon>
        <taxon>Planctomycetia</taxon>
        <taxon>Pirellulales</taxon>
        <taxon>Pirellulaceae</taxon>
        <taxon>Pirellula</taxon>
    </lineage>
</organism>
<gene>
    <name evidence="2" type="ordered locus">Psta_0584</name>
</gene>
<dbReference type="Pfam" id="PF00756">
    <property type="entry name" value="Esterase"/>
    <property type="match status" value="1"/>
</dbReference>
<accession>D2R4C3</accession>
<dbReference type="InterPro" id="IPR050583">
    <property type="entry name" value="Mycobacterial_A85_antigen"/>
</dbReference>
<dbReference type="PANTHER" id="PTHR48098">
    <property type="entry name" value="ENTEROCHELIN ESTERASE-RELATED"/>
    <property type="match status" value="1"/>
</dbReference>
<reference evidence="2 3" key="1">
    <citation type="journal article" date="2009" name="Stand. Genomic Sci.">
        <title>Complete genome sequence of Pirellula staleyi type strain (ATCC 27377).</title>
        <authorList>
            <person name="Clum A."/>
            <person name="Tindall B.J."/>
            <person name="Sikorski J."/>
            <person name="Ivanova N."/>
            <person name="Mavrommatis K."/>
            <person name="Lucas S."/>
            <person name="Glavina del Rio T."/>
            <person name="Nolan M."/>
            <person name="Chen F."/>
            <person name="Tice H."/>
            <person name="Pitluck S."/>
            <person name="Cheng J.F."/>
            <person name="Chertkov O."/>
            <person name="Brettin T."/>
            <person name="Han C."/>
            <person name="Detter J.C."/>
            <person name="Kuske C."/>
            <person name="Bruce D."/>
            <person name="Goodwin L."/>
            <person name="Ovchinikova G."/>
            <person name="Pati A."/>
            <person name="Mikhailova N."/>
            <person name="Chen A."/>
            <person name="Palaniappan K."/>
            <person name="Land M."/>
            <person name="Hauser L."/>
            <person name="Chang Y.J."/>
            <person name="Jeffries C.D."/>
            <person name="Chain P."/>
            <person name="Rohde M."/>
            <person name="Goker M."/>
            <person name="Bristow J."/>
            <person name="Eisen J.A."/>
            <person name="Markowitz V."/>
            <person name="Hugenholtz P."/>
            <person name="Kyrpides N.C."/>
            <person name="Klenk H.P."/>
            <person name="Lapidus A."/>
        </authorList>
    </citation>
    <scope>NUCLEOTIDE SEQUENCE [LARGE SCALE GENOMIC DNA]</scope>
    <source>
        <strain evidence="3">ATCC 27377 / DSM 6068 / ICPB 4128</strain>
    </source>
</reference>
<evidence type="ECO:0000256" key="1">
    <source>
        <dbReference type="SAM" id="SignalP"/>
    </source>
</evidence>
<dbReference type="KEGG" id="psl:Psta_0584"/>
<dbReference type="STRING" id="530564.Psta_0584"/>
<name>D2R4C3_PIRSD</name>
<evidence type="ECO:0000313" key="2">
    <source>
        <dbReference type="EMBL" id="ADB15271.1"/>
    </source>
</evidence>
<feature type="signal peptide" evidence="1">
    <location>
        <begin position="1"/>
        <end position="25"/>
    </location>
</feature>